<dbReference type="RefSeq" id="WP_099905629.1">
    <property type="nucleotide sequence ID" value="NZ_BPQJ01000012.1"/>
</dbReference>
<evidence type="ECO:0000313" key="1">
    <source>
        <dbReference type="EMBL" id="GJD62729.1"/>
    </source>
</evidence>
<evidence type="ECO:0000313" key="2">
    <source>
        <dbReference type="Proteomes" id="UP001055286"/>
    </source>
</evidence>
<proteinExistence type="predicted"/>
<reference evidence="1" key="1">
    <citation type="journal article" date="2016" name="Front. Microbiol.">
        <title>Genome Sequence of the Piezophilic, Mesophilic Sulfate-Reducing Bacterium Desulfovibrio indicus J2T.</title>
        <authorList>
            <person name="Cao J."/>
            <person name="Maignien L."/>
            <person name="Shao Z."/>
            <person name="Alain K."/>
            <person name="Jebbar M."/>
        </authorList>
    </citation>
    <scope>NUCLEOTIDE SEQUENCE</scope>
    <source>
        <strain evidence="1">JCM 32048</strain>
    </source>
</reference>
<comment type="caution">
    <text evidence="1">The sequence shown here is derived from an EMBL/GenBank/DDBJ whole genome shotgun (WGS) entry which is preliminary data.</text>
</comment>
<accession>A0AA37HBF0</accession>
<dbReference type="EMBL" id="BPQJ01000012">
    <property type="protein sequence ID" value="GJD62729.1"/>
    <property type="molecule type" value="Genomic_DNA"/>
</dbReference>
<dbReference type="Proteomes" id="UP001055286">
    <property type="component" value="Unassembled WGS sequence"/>
</dbReference>
<reference evidence="1" key="2">
    <citation type="submission" date="2021-08" db="EMBL/GenBank/DDBJ databases">
        <authorList>
            <person name="Tani A."/>
            <person name="Ola A."/>
            <person name="Ogura Y."/>
            <person name="Katsura K."/>
            <person name="Hayashi T."/>
        </authorList>
    </citation>
    <scope>NUCLEOTIDE SEQUENCE</scope>
    <source>
        <strain evidence="1">JCM 32048</strain>
    </source>
</reference>
<keyword evidence="2" id="KW-1185">Reference proteome</keyword>
<organism evidence="1 2">
    <name type="scientific">Methylobacterium frigidaeris</name>
    <dbReference type="NCBI Taxonomy" id="2038277"/>
    <lineage>
        <taxon>Bacteria</taxon>
        <taxon>Pseudomonadati</taxon>
        <taxon>Pseudomonadota</taxon>
        <taxon>Alphaproteobacteria</taxon>
        <taxon>Hyphomicrobiales</taxon>
        <taxon>Methylobacteriaceae</taxon>
        <taxon>Methylobacterium</taxon>
    </lineage>
</organism>
<gene>
    <name evidence="1" type="ORF">MPEAHAMD_2887</name>
</gene>
<protein>
    <submittedName>
        <fullName evidence="1">Uncharacterized protein</fullName>
    </submittedName>
</protein>
<dbReference type="AlphaFoldDB" id="A0AA37HBF0"/>
<name>A0AA37HBF0_9HYPH</name>
<sequence length="66" mass="7215">MAPREFRHALDDILAAIDGIQRATAGKDLADYTGDWLLKHGVQRGIEIISEALLADRDREDGADAP</sequence>